<dbReference type="InterPro" id="IPR000157">
    <property type="entry name" value="TIR_dom"/>
</dbReference>
<dbReference type="AlphaFoldDB" id="A0A844YUI0"/>
<dbReference type="EMBL" id="WTYV01000001">
    <property type="protein sequence ID" value="MXO70762.1"/>
    <property type="molecule type" value="Genomic_DNA"/>
</dbReference>
<organism evidence="3 4">
    <name type="scientific">Alteraurantiacibacter buctensis</name>
    <dbReference type="NCBI Taxonomy" id="1503981"/>
    <lineage>
        <taxon>Bacteria</taxon>
        <taxon>Pseudomonadati</taxon>
        <taxon>Pseudomonadota</taxon>
        <taxon>Alphaproteobacteria</taxon>
        <taxon>Sphingomonadales</taxon>
        <taxon>Erythrobacteraceae</taxon>
        <taxon>Alteraurantiacibacter</taxon>
    </lineage>
</organism>
<proteinExistence type="predicted"/>
<accession>A0A844YUI0</accession>
<feature type="compositionally biased region" description="Pro residues" evidence="1">
    <location>
        <begin position="246"/>
        <end position="258"/>
    </location>
</feature>
<dbReference type="Gene3D" id="3.40.50.10140">
    <property type="entry name" value="Toll/interleukin-1 receptor homology (TIR) domain"/>
    <property type="match status" value="1"/>
</dbReference>
<reference evidence="3 4" key="1">
    <citation type="submission" date="2019-12" db="EMBL/GenBank/DDBJ databases">
        <title>Genomic-based taxomic classification of the family Erythrobacteraceae.</title>
        <authorList>
            <person name="Xu L."/>
        </authorList>
    </citation>
    <scope>NUCLEOTIDE SEQUENCE [LARGE SCALE GENOMIC DNA]</scope>
    <source>
        <strain evidence="3 4">M0322</strain>
    </source>
</reference>
<feature type="domain" description="TIR" evidence="2">
    <location>
        <begin position="2"/>
        <end position="126"/>
    </location>
</feature>
<keyword evidence="4" id="KW-1185">Reference proteome</keyword>
<dbReference type="RefSeq" id="WP_160770636.1">
    <property type="nucleotide sequence ID" value="NZ_WTYV01000001.1"/>
</dbReference>
<dbReference type="Pfam" id="PF13676">
    <property type="entry name" value="TIR_2"/>
    <property type="match status" value="1"/>
</dbReference>
<dbReference type="SUPFAM" id="SSF52200">
    <property type="entry name" value="Toll/Interleukin receptor TIR domain"/>
    <property type="match status" value="1"/>
</dbReference>
<dbReference type="GO" id="GO:0007165">
    <property type="term" value="P:signal transduction"/>
    <property type="evidence" value="ECO:0007669"/>
    <property type="project" value="InterPro"/>
</dbReference>
<evidence type="ECO:0000313" key="3">
    <source>
        <dbReference type="EMBL" id="MXO70762.1"/>
    </source>
</evidence>
<dbReference type="PROSITE" id="PS50104">
    <property type="entry name" value="TIR"/>
    <property type="match status" value="1"/>
</dbReference>
<name>A0A844YUI0_9SPHN</name>
<gene>
    <name evidence="3" type="ORF">GRI99_03830</name>
</gene>
<protein>
    <submittedName>
        <fullName evidence="3">TIR domain-containing protein</fullName>
    </submittedName>
</protein>
<feature type="region of interest" description="Disordered" evidence="1">
    <location>
        <begin position="237"/>
        <end position="275"/>
    </location>
</feature>
<evidence type="ECO:0000313" key="4">
    <source>
        <dbReference type="Proteomes" id="UP000466966"/>
    </source>
</evidence>
<evidence type="ECO:0000256" key="1">
    <source>
        <dbReference type="SAM" id="MobiDB-lite"/>
    </source>
</evidence>
<sequence length="358" mass="37256">MDMVDVFISYSRTNKDRVSQIARAIEHAGYEVWWDAELPPHQSYGDVITAKIQMAKAAVVVWSAEAAASEWVRAEADVARNQKKLVQTALGDITPPLPFNQIQYANLGDWNGEQDHPEWRKVKASLADLCGPRDAREGGPAYPFPPAPPAEPAAARPAPVAAAAMVASPAAAPAGGNGAAVPRSGGVPVPVVVGGLVALLGLAGAAWWVSSSGAKGDEADPTEEVAGADGEAQALVAAPSATPSSAPTPTPSAPPPAPVQQAQAAPPPQQQQQYNRDVRLINQSGDTIMYLRWSDANQSDYGADRLGSDVLGNGEYWDVTIDDGTGACTYDLMATTAGGRNIARNGVNVCAVSSVTFN</sequence>
<evidence type="ECO:0000259" key="2">
    <source>
        <dbReference type="PROSITE" id="PS50104"/>
    </source>
</evidence>
<dbReference type="InterPro" id="IPR035897">
    <property type="entry name" value="Toll_tir_struct_dom_sf"/>
</dbReference>
<dbReference type="Proteomes" id="UP000466966">
    <property type="component" value="Unassembled WGS sequence"/>
</dbReference>
<dbReference type="OrthoDB" id="105971at2"/>
<comment type="caution">
    <text evidence="3">The sequence shown here is derived from an EMBL/GenBank/DDBJ whole genome shotgun (WGS) entry which is preliminary data.</text>
</comment>